<evidence type="ECO:0000259" key="5">
    <source>
        <dbReference type="PROSITE" id="PS51005"/>
    </source>
</evidence>
<evidence type="ECO:0000256" key="3">
    <source>
        <dbReference type="ARBA" id="ARBA00023163"/>
    </source>
</evidence>
<dbReference type="Pfam" id="PF02365">
    <property type="entry name" value="NAM"/>
    <property type="match status" value="1"/>
</dbReference>
<accession>A0A2S3I7R4</accession>
<organism evidence="6">
    <name type="scientific">Panicum hallii</name>
    <dbReference type="NCBI Taxonomy" id="206008"/>
    <lineage>
        <taxon>Eukaryota</taxon>
        <taxon>Viridiplantae</taxon>
        <taxon>Streptophyta</taxon>
        <taxon>Embryophyta</taxon>
        <taxon>Tracheophyta</taxon>
        <taxon>Spermatophyta</taxon>
        <taxon>Magnoliopsida</taxon>
        <taxon>Liliopsida</taxon>
        <taxon>Poales</taxon>
        <taxon>Poaceae</taxon>
        <taxon>PACMAD clade</taxon>
        <taxon>Panicoideae</taxon>
        <taxon>Panicodae</taxon>
        <taxon>Paniceae</taxon>
        <taxon>Panicinae</taxon>
        <taxon>Panicum</taxon>
        <taxon>Panicum sect. Panicum</taxon>
    </lineage>
</organism>
<evidence type="ECO:0000256" key="1">
    <source>
        <dbReference type="ARBA" id="ARBA00023015"/>
    </source>
</evidence>
<evidence type="ECO:0000256" key="4">
    <source>
        <dbReference type="ARBA" id="ARBA00023242"/>
    </source>
</evidence>
<evidence type="ECO:0000313" key="6">
    <source>
        <dbReference type="EMBL" id="PAN38669.1"/>
    </source>
</evidence>
<dbReference type="Gene3D" id="2.170.150.80">
    <property type="entry name" value="NAC domain"/>
    <property type="match status" value="1"/>
</dbReference>
<keyword evidence="2" id="KW-0238">DNA-binding</keyword>
<dbReference type="PANTHER" id="PTHR31719:SF94">
    <property type="entry name" value="PROTEIN ATAF2"/>
    <property type="match status" value="1"/>
</dbReference>
<sequence length="232" mass="25455">MAQPPEATTAPVPALDRTPWSISEMPRGYVFQSKARCLLDYYLVPMALHGRVAERNIRDSVAQGVDVYALRPEALPFLRCNRDRTGQVWGYFFATRPAAAGGSSAGSSHGDDVREVAAGGCWRRYGGEVEYVGEDGEAYAFRRRFAFHEAGDGGNKTVWRMKEFRLNMAASAFHGVAFHPRAKGLAIWKVYNEPIPDPEDEPAVDYYNSDDENGAIVITVGDAIVDPPAPAA</sequence>
<keyword evidence="1" id="KW-0805">Transcription regulation</keyword>
<reference evidence="6" key="1">
    <citation type="submission" date="2018-04" db="EMBL/GenBank/DDBJ databases">
        <title>WGS assembly of Panicum hallii.</title>
        <authorList>
            <person name="Lovell J."/>
            <person name="Jenkins J."/>
            <person name="Lowry D."/>
            <person name="Mamidi S."/>
            <person name="Sreedasyam A."/>
            <person name="Weng X."/>
            <person name="Barry K."/>
            <person name="Bonette J."/>
            <person name="Campitelli B."/>
            <person name="Daum C."/>
            <person name="Gordon S."/>
            <person name="Gould B."/>
            <person name="Lipzen A."/>
            <person name="Macqueen A."/>
            <person name="Palacio-Mejia J."/>
            <person name="Plott C."/>
            <person name="Shakirov E."/>
            <person name="Shu S."/>
            <person name="Yoshinaga Y."/>
            <person name="Zane M."/>
            <person name="Rokhsar D."/>
            <person name="Grimwood J."/>
            <person name="Schmutz J."/>
            <person name="Juenger T."/>
        </authorList>
    </citation>
    <scope>NUCLEOTIDE SEQUENCE [LARGE SCALE GENOMIC DNA]</scope>
    <source>
        <strain evidence="6">FIL2</strain>
    </source>
</reference>
<proteinExistence type="predicted"/>
<protein>
    <recommendedName>
        <fullName evidence="5">NAC domain-containing protein</fullName>
    </recommendedName>
</protein>
<feature type="domain" description="NAC" evidence="5">
    <location>
        <begin position="25"/>
        <end position="193"/>
    </location>
</feature>
<name>A0A2S3I7R4_9POAL</name>
<dbReference type="SUPFAM" id="SSF101941">
    <property type="entry name" value="NAC domain"/>
    <property type="match status" value="1"/>
</dbReference>
<dbReference type="AlphaFoldDB" id="A0A2S3I7R4"/>
<dbReference type="PROSITE" id="PS51005">
    <property type="entry name" value="NAC"/>
    <property type="match status" value="1"/>
</dbReference>
<dbReference type="InterPro" id="IPR003441">
    <property type="entry name" value="NAC-dom"/>
</dbReference>
<dbReference type="InterPro" id="IPR036093">
    <property type="entry name" value="NAC_dom_sf"/>
</dbReference>
<dbReference type="Proteomes" id="UP000243499">
    <property type="component" value="Chromosome 7"/>
</dbReference>
<keyword evidence="3" id="KW-0804">Transcription</keyword>
<gene>
    <name evidence="6" type="ORF">PAHAL_7G188400</name>
</gene>
<dbReference type="GO" id="GO:0003677">
    <property type="term" value="F:DNA binding"/>
    <property type="evidence" value="ECO:0007669"/>
    <property type="project" value="UniProtKB-KW"/>
</dbReference>
<dbReference type="PANTHER" id="PTHR31719">
    <property type="entry name" value="NAC TRANSCRIPTION FACTOR 56"/>
    <property type="match status" value="1"/>
</dbReference>
<evidence type="ECO:0000256" key="2">
    <source>
        <dbReference type="ARBA" id="ARBA00023125"/>
    </source>
</evidence>
<keyword evidence="4" id="KW-0539">Nucleus</keyword>
<dbReference type="Gramene" id="PAN38669">
    <property type="protein sequence ID" value="PAN38669"/>
    <property type="gene ID" value="PAHAL_7G188400"/>
</dbReference>
<dbReference type="GO" id="GO:0006355">
    <property type="term" value="P:regulation of DNA-templated transcription"/>
    <property type="evidence" value="ECO:0007669"/>
    <property type="project" value="InterPro"/>
</dbReference>
<dbReference type="EMBL" id="CM008052">
    <property type="protein sequence ID" value="PAN38669.1"/>
    <property type="molecule type" value="Genomic_DNA"/>
</dbReference>